<dbReference type="RefSeq" id="WP_253760872.1">
    <property type="nucleotide sequence ID" value="NZ_JAMZDZ010000001.1"/>
</dbReference>
<dbReference type="Pfam" id="PF03301">
    <property type="entry name" value="Trp_dioxygenase"/>
    <property type="match status" value="2"/>
</dbReference>
<dbReference type="PANTHER" id="PTHR10138:SF0">
    <property type="entry name" value="TRYPTOPHAN 2,3-DIOXYGENASE"/>
    <property type="match status" value="1"/>
</dbReference>
<protein>
    <submittedName>
        <fullName evidence="1">Tryptophan 2,3-dioxygenase</fullName>
    </submittedName>
</protein>
<organism evidence="1 2">
    <name type="scientific">Hamadaea flava</name>
    <dbReference type="NCBI Taxonomy" id="1742688"/>
    <lineage>
        <taxon>Bacteria</taxon>
        <taxon>Bacillati</taxon>
        <taxon>Actinomycetota</taxon>
        <taxon>Actinomycetes</taxon>
        <taxon>Micromonosporales</taxon>
        <taxon>Micromonosporaceae</taxon>
        <taxon>Hamadaea</taxon>
    </lineage>
</organism>
<sequence>MVYGRRGSGPKVEFEGTTPYADYTHIETLLSLQTPRTQSPAEYSFIVATQVMELLFTLLRHEWETARTQLDADDVRAATRTLRRSIGAQDVLISSWQLLATLTPNEFGEFRDAFGEASGFQSYGYRHLEFLLGNKRPGMVCPHAEMPSVVADLEKQLAEPSLDDAAKAAVARRGTSWLEIYSGSKQPDLYELGEVLMEVAERFIRWRQLHLTAVWRVMGDKPGSGGSAGASWLAKTVHDRPFPDLWAVRNEL</sequence>
<dbReference type="Proteomes" id="UP001595816">
    <property type="component" value="Unassembled WGS sequence"/>
</dbReference>
<dbReference type="Gene3D" id="1.20.58.480">
    <property type="match status" value="1"/>
</dbReference>
<comment type="caution">
    <text evidence="1">The sequence shown here is derived from an EMBL/GenBank/DDBJ whole genome shotgun (WGS) entry which is preliminary data.</text>
</comment>
<keyword evidence="2" id="KW-1185">Reference proteome</keyword>
<dbReference type="InterPro" id="IPR004981">
    <property type="entry name" value="Trp_2_3_dOase"/>
</dbReference>
<dbReference type="SUPFAM" id="SSF140959">
    <property type="entry name" value="Indolic compounds 2,3-dioxygenase-like"/>
    <property type="match status" value="1"/>
</dbReference>
<evidence type="ECO:0000313" key="1">
    <source>
        <dbReference type="EMBL" id="MFC4133328.1"/>
    </source>
</evidence>
<evidence type="ECO:0000313" key="2">
    <source>
        <dbReference type="Proteomes" id="UP001595816"/>
    </source>
</evidence>
<reference evidence="2" key="1">
    <citation type="journal article" date="2019" name="Int. J. Syst. Evol. Microbiol.">
        <title>The Global Catalogue of Microorganisms (GCM) 10K type strain sequencing project: providing services to taxonomists for standard genome sequencing and annotation.</title>
        <authorList>
            <consortium name="The Broad Institute Genomics Platform"/>
            <consortium name="The Broad Institute Genome Sequencing Center for Infectious Disease"/>
            <person name="Wu L."/>
            <person name="Ma J."/>
        </authorList>
    </citation>
    <scope>NUCLEOTIDE SEQUENCE [LARGE SCALE GENOMIC DNA]</scope>
    <source>
        <strain evidence="2">CGMCC 4.7289</strain>
    </source>
</reference>
<dbReference type="PANTHER" id="PTHR10138">
    <property type="entry name" value="TRYPTOPHAN 2,3-DIOXYGENASE"/>
    <property type="match status" value="1"/>
</dbReference>
<dbReference type="InterPro" id="IPR037217">
    <property type="entry name" value="Trp/Indoleamine_2_3_dOase-like"/>
</dbReference>
<proteinExistence type="predicted"/>
<accession>A0ABV8LSF3</accession>
<name>A0ABV8LSF3_9ACTN</name>
<gene>
    <name evidence="1" type="ORF">ACFOZ4_22185</name>
</gene>
<dbReference type="EMBL" id="JBHSAY010000010">
    <property type="protein sequence ID" value="MFC4133328.1"/>
    <property type="molecule type" value="Genomic_DNA"/>
</dbReference>